<evidence type="ECO:0000313" key="3">
    <source>
        <dbReference type="Proteomes" id="UP001167831"/>
    </source>
</evidence>
<dbReference type="AlphaFoldDB" id="A0AAW7JXX0"/>
<evidence type="ECO:0008006" key="5">
    <source>
        <dbReference type="Google" id="ProtNLM"/>
    </source>
</evidence>
<dbReference type="Proteomes" id="UP001168478">
    <property type="component" value="Unassembled WGS sequence"/>
</dbReference>
<reference evidence="2" key="2">
    <citation type="submission" date="2023-08" db="EMBL/GenBank/DDBJ databases">
        <title>Identification and characterization of horizontal gene transfer across gut microbiota members of farm animals based on homology search.</title>
        <authorList>
            <person name="Schwarzerova J."/>
            <person name="Nykrynova M."/>
            <person name="Jureckova K."/>
            <person name="Cejkova D."/>
            <person name="Rychlik I."/>
        </authorList>
    </citation>
    <scope>NUCLEOTIDE SEQUENCE</scope>
    <source>
        <strain evidence="2">ET15</strain>
        <strain evidence="1">ET37</strain>
    </source>
</reference>
<keyword evidence="3" id="KW-1185">Reference proteome</keyword>
<dbReference type="RefSeq" id="WP_289825132.1">
    <property type="nucleotide sequence ID" value="NZ_JAUEIE010000005.1"/>
</dbReference>
<name>A0AAW7JXX0_9BACT</name>
<sequence>MTTEEIYEEDEFIINLTIDGTEFEEVEVKVTDPNKTIRDQISSIVSVFELPKIDNGGNPIQYLLGQIRDEGEDPEILEFEDEDGREQALIDYNIQPGDHLHLISVPIAG</sequence>
<comment type="caution">
    <text evidence="2">The sequence shown here is derived from an EMBL/GenBank/DDBJ whole genome shotgun (WGS) entry which is preliminary data.</text>
</comment>
<gene>
    <name evidence="1" type="ORF">QVN81_06430</name>
    <name evidence="2" type="ORF">QVN84_10135</name>
</gene>
<dbReference type="EMBL" id="JAUEIF010000009">
    <property type="protein sequence ID" value="MDN0025871.1"/>
    <property type="molecule type" value="Genomic_DNA"/>
</dbReference>
<organism evidence="2 4">
    <name type="scientific">Leyella lascolaii</name>
    <dbReference type="NCBI Taxonomy" id="1776379"/>
    <lineage>
        <taxon>Bacteria</taxon>
        <taxon>Pseudomonadati</taxon>
        <taxon>Bacteroidota</taxon>
        <taxon>Bacteroidia</taxon>
        <taxon>Bacteroidales</taxon>
        <taxon>Prevotellaceae</taxon>
        <taxon>Leyella</taxon>
    </lineage>
</organism>
<evidence type="ECO:0000313" key="1">
    <source>
        <dbReference type="EMBL" id="MDN0022661.1"/>
    </source>
</evidence>
<proteinExistence type="predicted"/>
<dbReference type="Proteomes" id="UP001167831">
    <property type="component" value="Unassembled WGS sequence"/>
</dbReference>
<reference evidence="2" key="1">
    <citation type="submission" date="2023-06" db="EMBL/GenBank/DDBJ databases">
        <authorList>
            <person name="Zeman M."/>
            <person name="Kubasova T."/>
            <person name="Jahodarova E."/>
            <person name="Nykrynova M."/>
            <person name="Rychlik I."/>
        </authorList>
    </citation>
    <scope>NUCLEOTIDE SEQUENCE</scope>
    <source>
        <strain evidence="2">ET15</strain>
        <strain evidence="1">ET37</strain>
    </source>
</reference>
<evidence type="ECO:0000313" key="2">
    <source>
        <dbReference type="EMBL" id="MDN0025871.1"/>
    </source>
</evidence>
<evidence type="ECO:0000313" key="4">
    <source>
        <dbReference type="Proteomes" id="UP001168478"/>
    </source>
</evidence>
<accession>A0AAW7JXX0</accession>
<dbReference type="EMBL" id="JAUEIE010000005">
    <property type="protein sequence ID" value="MDN0022661.1"/>
    <property type="molecule type" value="Genomic_DNA"/>
</dbReference>
<protein>
    <recommendedName>
        <fullName evidence="5">Ubiquitin-like domain-containing protein</fullName>
    </recommendedName>
</protein>